<reference evidence="4" key="2">
    <citation type="submission" date="2017-06" db="EMBL/GenBank/DDBJ databases">
        <title>WGS assembly of Brachypodium distachyon.</title>
        <authorList>
            <consortium name="The International Brachypodium Initiative"/>
            <person name="Lucas S."/>
            <person name="Harmon-Smith M."/>
            <person name="Lail K."/>
            <person name="Tice H."/>
            <person name="Grimwood J."/>
            <person name="Bruce D."/>
            <person name="Barry K."/>
            <person name="Shu S."/>
            <person name="Lindquist E."/>
            <person name="Wang M."/>
            <person name="Pitluck S."/>
            <person name="Vogel J.P."/>
            <person name="Garvin D.F."/>
            <person name="Mockler T.C."/>
            <person name="Schmutz J."/>
            <person name="Rokhsar D."/>
            <person name="Bevan M.W."/>
        </authorList>
    </citation>
    <scope>NUCLEOTIDE SEQUENCE</scope>
    <source>
        <strain evidence="4">Bd21</strain>
    </source>
</reference>
<reference evidence="4 5" key="1">
    <citation type="journal article" date="2010" name="Nature">
        <title>Genome sequencing and analysis of the model grass Brachypodium distachyon.</title>
        <authorList>
            <consortium name="International Brachypodium Initiative"/>
        </authorList>
    </citation>
    <scope>NUCLEOTIDE SEQUENCE [LARGE SCALE GENOMIC DNA]</scope>
    <source>
        <strain evidence="4 5">Bd21</strain>
    </source>
</reference>
<accession>A0A0Q3H2N7</accession>
<comment type="similarity">
    <text evidence="2">Belongs to the Tdpoz family.</text>
</comment>
<dbReference type="GO" id="GO:0016567">
    <property type="term" value="P:protein ubiquitination"/>
    <property type="evidence" value="ECO:0007669"/>
    <property type="project" value="InterPro"/>
</dbReference>
<sequence>MEERTASHVQIDDDHMEATVFKALLQFIYTDPLPEMEEGNIAAMAQHLLLSVHYFGAGGTTWMCRDKKKACFKFLASPGNLKDVMASEGLEHLRSSCPSILVELLANLAL</sequence>
<feature type="domain" description="BPM/SPOP BACK" evidence="3">
    <location>
        <begin position="64"/>
        <end position="105"/>
    </location>
</feature>
<dbReference type="Pfam" id="PF24570">
    <property type="entry name" value="BACK_BPM_SPOP"/>
    <property type="match status" value="1"/>
</dbReference>
<protein>
    <recommendedName>
        <fullName evidence="3">BPM/SPOP BACK domain-containing protein</fullName>
    </recommendedName>
</protein>
<dbReference type="InterPro" id="IPR056423">
    <property type="entry name" value="BACK_BPM_SPOP"/>
</dbReference>
<dbReference type="Gene3D" id="1.25.40.420">
    <property type="match status" value="1"/>
</dbReference>
<name>A0A0Q3H2N7_BRADI</name>
<dbReference type="OrthoDB" id="681301at2759"/>
<dbReference type="InterPro" id="IPR011333">
    <property type="entry name" value="SKP1/BTB/POZ_sf"/>
</dbReference>
<evidence type="ECO:0000313" key="5">
    <source>
        <dbReference type="EnsemblPlants" id="KQJ87682"/>
    </source>
</evidence>
<gene>
    <name evidence="4" type="ORF">BRADI_4g12899v3</name>
</gene>
<dbReference type="Gene3D" id="3.30.710.10">
    <property type="entry name" value="Potassium Channel Kv1.1, Chain A"/>
    <property type="match status" value="1"/>
</dbReference>
<dbReference type="Proteomes" id="UP000008810">
    <property type="component" value="Chromosome 4"/>
</dbReference>
<proteinExistence type="inferred from homology"/>
<evidence type="ECO:0000256" key="2">
    <source>
        <dbReference type="ARBA" id="ARBA00010846"/>
    </source>
</evidence>
<dbReference type="PANTHER" id="PTHR26379:SF512">
    <property type="entry name" value="BTB DOMAIN-CONTAINING PROTEIN"/>
    <property type="match status" value="1"/>
</dbReference>
<evidence type="ECO:0000256" key="1">
    <source>
        <dbReference type="ARBA" id="ARBA00004906"/>
    </source>
</evidence>
<dbReference type="STRING" id="15368.A0A0Q3H2N7"/>
<dbReference type="InterPro" id="IPR045005">
    <property type="entry name" value="BPM1-6"/>
</dbReference>
<dbReference type="AlphaFoldDB" id="A0A0Q3H2N7"/>
<dbReference type="SUPFAM" id="SSF54695">
    <property type="entry name" value="POZ domain"/>
    <property type="match status" value="1"/>
</dbReference>
<dbReference type="Gramene" id="KQJ87682">
    <property type="protein sequence ID" value="KQJ87682"/>
    <property type="gene ID" value="BRADI_4g12899v3"/>
</dbReference>
<organism evidence="4">
    <name type="scientific">Brachypodium distachyon</name>
    <name type="common">Purple false brome</name>
    <name type="synonym">Trachynia distachya</name>
    <dbReference type="NCBI Taxonomy" id="15368"/>
    <lineage>
        <taxon>Eukaryota</taxon>
        <taxon>Viridiplantae</taxon>
        <taxon>Streptophyta</taxon>
        <taxon>Embryophyta</taxon>
        <taxon>Tracheophyta</taxon>
        <taxon>Spermatophyta</taxon>
        <taxon>Magnoliopsida</taxon>
        <taxon>Liliopsida</taxon>
        <taxon>Poales</taxon>
        <taxon>Poaceae</taxon>
        <taxon>BOP clade</taxon>
        <taxon>Pooideae</taxon>
        <taxon>Stipodae</taxon>
        <taxon>Brachypodieae</taxon>
        <taxon>Brachypodium</taxon>
    </lineage>
</organism>
<dbReference type="EnsemblPlants" id="KQJ87682">
    <property type="protein sequence ID" value="KQJ87682"/>
    <property type="gene ID" value="BRADI_4g12899v3"/>
</dbReference>
<keyword evidence="6" id="KW-1185">Reference proteome</keyword>
<evidence type="ECO:0000313" key="6">
    <source>
        <dbReference type="Proteomes" id="UP000008810"/>
    </source>
</evidence>
<evidence type="ECO:0000259" key="3">
    <source>
        <dbReference type="Pfam" id="PF24570"/>
    </source>
</evidence>
<evidence type="ECO:0000313" key="4">
    <source>
        <dbReference type="EMBL" id="KQJ87682.1"/>
    </source>
</evidence>
<dbReference type="EMBL" id="CM000883">
    <property type="protein sequence ID" value="KQJ87682.1"/>
    <property type="molecule type" value="Genomic_DNA"/>
</dbReference>
<dbReference type="PANTHER" id="PTHR26379">
    <property type="entry name" value="BTB/POZ AND MATH DOMAIN-CONTAINING PROTEIN 1"/>
    <property type="match status" value="1"/>
</dbReference>
<dbReference type="InParanoid" id="A0A0Q3H2N7"/>
<comment type="pathway">
    <text evidence="1">Protein modification; protein ubiquitination.</text>
</comment>
<reference evidence="5" key="3">
    <citation type="submission" date="2018-08" db="UniProtKB">
        <authorList>
            <consortium name="EnsemblPlants"/>
        </authorList>
    </citation>
    <scope>IDENTIFICATION</scope>
    <source>
        <strain evidence="5">cv. Bd21</strain>
    </source>
</reference>